<keyword evidence="3" id="KW-0269">Exonuclease</keyword>
<dbReference type="PANTHER" id="PTHR30337">
    <property type="entry name" value="COMPONENT OF ATP-DEPENDENT DSDNA EXONUCLEASE"/>
    <property type="match status" value="1"/>
</dbReference>
<evidence type="ECO:0000313" key="4">
    <source>
        <dbReference type="Proteomes" id="UP001484239"/>
    </source>
</evidence>
<dbReference type="InterPro" id="IPR050535">
    <property type="entry name" value="DNA_Repair-Maintenance_Comp"/>
</dbReference>
<dbReference type="Gene3D" id="3.60.21.10">
    <property type="match status" value="1"/>
</dbReference>
<accession>A0ABU9E7G5</accession>
<dbReference type="GO" id="GO:0004527">
    <property type="term" value="F:exonuclease activity"/>
    <property type="evidence" value="ECO:0007669"/>
    <property type="project" value="UniProtKB-KW"/>
</dbReference>
<dbReference type="EC" id="3.1.-.-" evidence="3"/>
<dbReference type="InterPro" id="IPR041796">
    <property type="entry name" value="Mre11_N"/>
</dbReference>
<gene>
    <name evidence="3" type="ORF">WI372_03410</name>
</gene>
<organism evidence="3 4">
    <name type="scientific">Gaopeijia maritima</name>
    <dbReference type="NCBI Taxonomy" id="3119007"/>
    <lineage>
        <taxon>Bacteria</taxon>
        <taxon>Pseudomonadati</taxon>
        <taxon>Gemmatimonadota</taxon>
        <taxon>Longimicrobiia</taxon>
        <taxon>Gaopeijiales</taxon>
        <taxon>Gaopeijiaceae</taxon>
        <taxon>Gaopeijia</taxon>
    </lineage>
</organism>
<protein>
    <submittedName>
        <fullName evidence="3">DNA repair exonuclease</fullName>
        <ecNumber evidence="3">3.1.-.-</ecNumber>
    </submittedName>
</protein>
<evidence type="ECO:0000313" key="3">
    <source>
        <dbReference type="EMBL" id="MEK9500032.1"/>
    </source>
</evidence>
<comment type="caution">
    <text evidence="3">The sequence shown here is derived from an EMBL/GenBank/DDBJ whole genome shotgun (WGS) entry which is preliminary data.</text>
</comment>
<dbReference type="Proteomes" id="UP001484239">
    <property type="component" value="Unassembled WGS sequence"/>
</dbReference>
<dbReference type="RefSeq" id="WP_405277751.1">
    <property type="nucleotide sequence ID" value="NZ_CP144380.1"/>
</dbReference>
<dbReference type="InterPro" id="IPR029052">
    <property type="entry name" value="Metallo-depent_PP-like"/>
</dbReference>
<proteinExistence type="predicted"/>
<keyword evidence="4" id="KW-1185">Reference proteome</keyword>
<evidence type="ECO:0000259" key="2">
    <source>
        <dbReference type="Pfam" id="PF00149"/>
    </source>
</evidence>
<feature type="domain" description="Calcineurin-like phosphoesterase" evidence="2">
    <location>
        <begin position="2"/>
        <end position="202"/>
    </location>
</feature>
<reference evidence="3 4" key="1">
    <citation type="submission" date="2024-02" db="EMBL/GenBank/DDBJ databases">
        <title>A novel Gemmatimonadota bacterium.</title>
        <authorList>
            <person name="Du Z.-J."/>
            <person name="Ye Y.-Q."/>
        </authorList>
    </citation>
    <scope>NUCLEOTIDE SEQUENCE [LARGE SCALE GENOMIC DNA]</scope>
    <source>
        <strain evidence="3 4">DH-20</strain>
    </source>
</reference>
<sequence>MMRFLHLADVHLDTPFAGREPEVRTRLRDAVREAFRRAVDLALEESLDAFVIAGDLFDGETFTFETERFLVEQLGRLTRRGVTVVYATGNHDPGEETARRRPEWPDGVHVADGSHPVRVQVHDREGRFTGWITAIGHATAREAADLSPRFPRPDGFLPEVAVLHAQVTSSNGAEAHDRYAPTTVDALRTRGFDYWALGHVHRRQELLSEPSIHYPGNLQGRTPAESGPRGALIVELAGGRPAQVRFRALGPVRWETIDVGGLDEAESLDALIRAIAGRWRERLDDEPGVRADWMVRVRLIGGSPLWRVLRSEEERHTLESELALELDAIEVTVDAEAIHAPVDPERHIDRDDALGLALHELARLREGGGDPGRFESELQGWDPRECTVQEYLTRLLAGADADLVSRMVRSD</sequence>
<name>A0ABU9E7G5_9BACT</name>
<evidence type="ECO:0000256" key="1">
    <source>
        <dbReference type="ARBA" id="ARBA00022801"/>
    </source>
</evidence>
<keyword evidence="1 3" id="KW-0378">Hydrolase</keyword>
<keyword evidence="3" id="KW-0540">Nuclease</keyword>
<dbReference type="EMBL" id="JBBHLI010000001">
    <property type="protein sequence ID" value="MEK9500032.1"/>
    <property type="molecule type" value="Genomic_DNA"/>
</dbReference>
<dbReference type="SUPFAM" id="SSF56300">
    <property type="entry name" value="Metallo-dependent phosphatases"/>
    <property type="match status" value="1"/>
</dbReference>
<dbReference type="Pfam" id="PF00149">
    <property type="entry name" value="Metallophos"/>
    <property type="match status" value="1"/>
</dbReference>
<dbReference type="CDD" id="cd00840">
    <property type="entry name" value="MPP_Mre11_N"/>
    <property type="match status" value="1"/>
</dbReference>
<dbReference type="InterPro" id="IPR004843">
    <property type="entry name" value="Calcineurin-like_PHP"/>
</dbReference>
<dbReference type="PANTHER" id="PTHR30337:SF7">
    <property type="entry name" value="PHOSPHOESTERASE"/>
    <property type="match status" value="1"/>
</dbReference>